<evidence type="ECO:0000256" key="1">
    <source>
        <dbReference type="ARBA" id="ARBA00004273"/>
    </source>
</evidence>
<evidence type="ECO:0000256" key="9">
    <source>
        <dbReference type="SAM" id="MobiDB-lite"/>
    </source>
</evidence>
<feature type="compositionally biased region" description="Polar residues" evidence="9">
    <location>
        <begin position="121"/>
        <end position="130"/>
    </location>
</feature>
<dbReference type="PANTHER" id="PTHR31586:SF1">
    <property type="entry name" value="CYTOCHROME C OXIDASE ASSEMBLY PROTEIN COX20, MITOCHONDRIAL"/>
    <property type="match status" value="1"/>
</dbReference>
<dbReference type="InterPro" id="IPR022533">
    <property type="entry name" value="Cox20"/>
</dbReference>
<dbReference type="OrthoDB" id="14603at2759"/>
<evidence type="ECO:0000256" key="3">
    <source>
        <dbReference type="ARBA" id="ARBA00017689"/>
    </source>
</evidence>
<proteinExistence type="inferred from homology"/>
<evidence type="ECO:0000256" key="7">
    <source>
        <dbReference type="ARBA" id="ARBA00023128"/>
    </source>
</evidence>
<evidence type="ECO:0000256" key="4">
    <source>
        <dbReference type="ARBA" id="ARBA00022692"/>
    </source>
</evidence>
<evidence type="ECO:0000256" key="5">
    <source>
        <dbReference type="ARBA" id="ARBA00022792"/>
    </source>
</evidence>
<dbReference type="CTD" id="116228"/>
<dbReference type="Ensembl" id="ENSGMOT00000048379.1">
    <property type="protein sequence ID" value="ENSGMOP00000024708.1"/>
    <property type="gene ID" value="ENSGMOG00000024561.1"/>
</dbReference>
<protein>
    <recommendedName>
        <fullName evidence="3">Cytochrome c oxidase assembly protein COX20, mitochondrial</fullName>
    </recommendedName>
</protein>
<feature type="region of interest" description="Disordered" evidence="9">
    <location>
        <begin position="94"/>
        <end position="130"/>
    </location>
</feature>
<dbReference type="AlphaFoldDB" id="A0A8C5A1L3"/>
<comment type="subcellular location">
    <subcellularLocation>
        <location evidence="1">Mitochondrion inner membrane</location>
    </subcellularLocation>
</comment>
<keyword evidence="6" id="KW-1133">Transmembrane helix</keyword>
<keyword evidence="4" id="KW-0812">Transmembrane</keyword>
<dbReference type="GO" id="GO:0033617">
    <property type="term" value="P:mitochondrial respiratory chain complex IV assembly"/>
    <property type="evidence" value="ECO:0007669"/>
    <property type="project" value="InterPro"/>
</dbReference>
<name>A0A8C5A1L3_GADMO</name>
<sequence>MIMAGEEEDRQKGFRMLGILDVKTPCAREAVLHGAGGAVVSGLIHFLTTSRVRRSFDVGFAGFMLTTLGSWWYCRTGRARLLVQQRVLQDGLKNKVAFEGTSRDPGTKTPRDPGQLGPPETMNTRDPQSP</sequence>
<evidence type="ECO:0000256" key="8">
    <source>
        <dbReference type="ARBA" id="ARBA00023136"/>
    </source>
</evidence>
<dbReference type="GeneTree" id="ENSGT00940000168267"/>
<reference evidence="10" key="1">
    <citation type="submission" date="2025-08" db="UniProtKB">
        <authorList>
            <consortium name="Ensembl"/>
        </authorList>
    </citation>
    <scope>IDENTIFICATION</scope>
</reference>
<evidence type="ECO:0000313" key="10">
    <source>
        <dbReference type="Ensembl" id="ENSGMOP00000024708.1"/>
    </source>
</evidence>
<dbReference type="Proteomes" id="UP000694546">
    <property type="component" value="Chromosome 15"/>
</dbReference>
<organism evidence="10 11">
    <name type="scientific">Gadus morhua</name>
    <name type="common">Atlantic cod</name>
    <dbReference type="NCBI Taxonomy" id="8049"/>
    <lineage>
        <taxon>Eukaryota</taxon>
        <taxon>Metazoa</taxon>
        <taxon>Chordata</taxon>
        <taxon>Craniata</taxon>
        <taxon>Vertebrata</taxon>
        <taxon>Euteleostomi</taxon>
        <taxon>Actinopterygii</taxon>
        <taxon>Neopterygii</taxon>
        <taxon>Teleostei</taxon>
        <taxon>Neoteleostei</taxon>
        <taxon>Acanthomorphata</taxon>
        <taxon>Zeiogadaria</taxon>
        <taxon>Gadariae</taxon>
        <taxon>Gadiformes</taxon>
        <taxon>Gadoidei</taxon>
        <taxon>Gadidae</taxon>
        <taxon>Gadus</taxon>
    </lineage>
</organism>
<keyword evidence="7" id="KW-0496">Mitochondrion</keyword>
<dbReference type="PRINTS" id="PR02049">
    <property type="entry name" value="PROTEINF36A"/>
</dbReference>
<comment type="similarity">
    <text evidence="2">Belongs to the COX20 family.</text>
</comment>
<keyword evidence="8" id="KW-0472">Membrane</keyword>
<keyword evidence="5" id="KW-0999">Mitochondrion inner membrane</keyword>
<dbReference type="RefSeq" id="XP_030235376.1">
    <property type="nucleotide sequence ID" value="XM_030379516.1"/>
</dbReference>
<dbReference type="GO" id="GO:0005743">
    <property type="term" value="C:mitochondrial inner membrane"/>
    <property type="evidence" value="ECO:0007669"/>
    <property type="project" value="UniProtKB-SubCell"/>
</dbReference>
<evidence type="ECO:0000256" key="2">
    <source>
        <dbReference type="ARBA" id="ARBA00009575"/>
    </source>
</evidence>
<reference evidence="10" key="2">
    <citation type="submission" date="2025-09" db="UniProtKB">
        <authorList>
            <consortium name="Ensembl"/>
        </authorList>
    </citation>
    <scope>IDENTIFICATION</scope>
</reference>
<evidence type="ECO:0000313" key="11">
    <source>
        <dbReference type="Proteomes" id="UP000694546"/>
    </source>
</evidence>
<accession>A0A8C5A1L3</accession>
<keyword evidence="11" id="KW-1185">Reference proteome</keyword>
<feature type="compositionally biased region" description="Basic and acidic residues" evidence="9">
    <location>
        <begin position="101"/>
        <end position="111"/>
    </location>
</feature>
<dbReference type="KEGG" id="gmh:115560199"/>
<dbReference type="PANTHER" id="PTHR31586">
    <property type="entry name" value="CYTOCHROME C OXIDASE PROTEIN 20"/>
    <property type="match status" value="1"/>
</dbReference>
<dbReference type="Pfam" id="PF12597">
    <property type="entry name" value="Cox20"/>
    <property type="match status" value="1"/>
</dbReference>
<gene>
    <name evidence="10" type="primary">LOC115560199</name>
</gene>
<dbReference type="OMA" id="IPYAWDS"/>
<dbReference type="GeneID" id="115560199"/>
<evidence type="ECO:0000256" key="6">
    <source>
        <dbReference type="ARBA" id="ARBA00022989"/>
    </source>
</evidence>